<accession>A0A6A7A8M7</accession>
<proteinExistence type="predicted"/>
<evidence type="ECO:0000313" key="4">
    <source>
        <dbReference type="Proteomes" id="UP000799424"/>
    </source>
</evidence>
<feature type="transmembrane region" description="Helical" evidence="2">
    <location>
        <begin position="113"/>
        <end position="136"/>
    </location>
</feature>
<protein>
    <submittedName>
        <fullName evidence="3">Uncharacterized protein</fullName>
    </submittedName>
</protein>
<dbReference type="AlphaFoldDB" id="A0A6A7A8M7"/>
<gene>
    <name evidence="3" type="ORF">CC86DRAFT_392221</name>
</gene>
<feature type="compositionally biased region" description="Basic and acidic residues" evidence="1">
    <location>
        <begin position="56"/>
        <end position="73"/>
    </location>
</feature>
<feature type="compositionally biased region" description="Polar residues" evidence="1">
    <location>
        <begin position="81"/>
        <end position="98"/>
    </location>
</feature>
<keyword evidence="2" id="KW-0472">Membrane</keyword>
<reference evidence="3" key="1">
    <citation type="journal article" date="2020" name="Stud. Mycol.">
        <title>101 Dothideomycetes genomes: a test case for predicting lifestyles and emergence of pathogens.</title>
        <authorList>
            <person name="Haridas S."/>
            <person name="Albert R."/>
            <person name="Binder M."/>
            <person name="Bloem J."/>
            <person name="Labutti K."/>
            <person name="Salamov A."/>
            <person name="Andreopoulos B."/>
            <person name="Baker S."/>
            <person name="Barry K."/>
            <person name="Bills G."/>
            <person name="Bluhm B."/>
            <person name="Cannon C."/>
            <person name="Castanera R."/>
            <person name="Culley D."/>
            <person name="Daum C."/>
            <person name="Ezra D."/>
            <person name="Gonzalez J."/>
            <person name="Henrissat B."/>
            <person name="Kuo A."/>
            <person name="Liang C."/>
            <person name="Lipzen A."/>
            <person name="Lutzoni F."/>
            <person name="Magnuson J."/>
            <person name="Mondo S."/>
            <person name="Nolan M."/>
            <person name="Ohm R."/>
            <person name="Pangilinan J."/>
            <person name="Park H.-J."/>
            <person name="Ramirez L."/>
            <person name="Alfaro M."/>
            <person name="Sun H."/>
            <person name="Tritt A."/>
            <person name="Yoshinaga Y."/>
            <person name="Zwiers L.-H."/>
            <person name="Turgeon B."/>
            <person name="Goodwin S."/>
            <person name="Spatafora J."/>
            <person name="Crous P."/>
            <person name="Grigoriev I."/>
        </authorList>
    </citation>
    <scope>NUCLEOTIDE SEQUENCE</scope>
    <source>
        <strain evidence="3">CBS 113818</strain>
    </source>
</reference>
<evidence type="ECO:0000256" key="1">
    <source>
        <dbReference type="SAM" id="MobiDB-lite"/>
    </source>
</evidence>
<dbReference type="OrthoDB" id="5342184at2759"/>
<dbReference type="Pfam" id="PF12138">
    <property type="entry name" value="Spherulin4"/>
    <property type="match status" value="1"/>
</dbReference>
<dbReference type="PANTHER" id="PTHR35040:SF9">
    <property type="entry name" value="4-LIKE CELL SURFACE PROTEIN, PUTATIVE (AFU_ORTHOLOGUE AFUA_4G14080)-RELATED"/>
    <property type="match status" value="1"/>
</dbReference>
<dbReference type="InterPro" id="IPR021986">
    <property type="entry name" value="Spherulin4"/>
</dbReference>
<name>A0A6A7A8M7_9PLEO</name>
<dbReference type="EMBL" id="MU006221">
    <property type="protein sequence ID" value="KAF2828955.1"/>
    <property type="molecule type" value="Genomic_DNA"/>
</dbReference>
<dbReference type="Proteomes" id="UP000799424">
    <property type="component" value="Unassembled WGS sequence"/>
</dbReference>
<feature type="region of interest" description="Disordered" evidence="1">
    <location>
        <begin position="1"/>
        <end position="105"/>
    </location>
</feature>
<evidence type="ECO:0000256" key="2">
    <source>
        <dbReference type="SAM" id="Phobius"/>
    </source>
</evidence>
<sequence>MSLPAPHIQSLSSYRSEWRASSSNRDVSSPFSLAIPPRRQRRSTQRADTPTQYLDSPEKTRERISARVTERPIRPKPYTLNGGSTSTMLSQYQPGSSYTRKEEPKKPRMNDHVLAFGVTFAIAILLAIIIPLAAILPQKYLKPLPISRLYDTVVKYRDTRFTVVVSLSNGPGNFTWPPATYIDAIKKLKVFPNMQTLGYIDTSHGNATNTTVRAQIATYAGWQNVTEGLALHDIYFDQTPWEDDDEGVAAAYLRNVSVTVRHTDGWAGPGEGLVMHNPGRVPDVGLMADRPDMVVVYEGIYDNMPSRETLHAQVREAKGDRKDFAMLVRSIPNDLGRGGLRKVVERVRRDVQWLIRAHPNLRFLCTINPHNGPGYPPWWMPNEDYAREIPKLNGYKNVQTVGYVRADYCKRPASDVELDILTYASRPTIDENAELAMNGIFVDEVVNVYSDQVMQYLDSVDRCARQSKGIRGDQIVSDDLLARAEMLIWWQVIHNPGTAVEKPFANANPGPDISVVVETSYAEFNTTEYQAWLANSPYVRSRTCYMLYSVPEEKVAELVVSLRDRAKYLFLTSATSRFYENFGSSWEAFVKAMADGGLVDKCM</sequence>
<organism evidence="3 4">
    <name type="scientific">Ophiobolus disseminans</name>
    <dbReference type="NCBI Taxonomy" id="1469910"/>
    <lineage>
        <taxon>Eukaryota</taxon>
        <taxon>Fungi</taxon>
        <taxon>Dikarya</taxon>
        <taxon>Ascomycota</taxon>
        <taxon>Pezizomycotina</taxon>
        <taxon>Dothideomycetes</taxon>
        <taxon>Pleosporomycetidae</taxon>
        <taxon>Pleosporales</taxon>
        <taxon>Pleosporineae</taxon>
        <taxon>Phaeosphaeriaceae</taxon>
        <taxon>Ophiobolus</taxon>
    </lineage>
</organism>
<keyword evidence="2" id="KW-1133">Transmembrane helix</keyword>
<evidence type="ECO:0000313" key="3">
    <source>
        <dbReference type="EMBL" id="KAF2828955.1"/>
    </source>
</evidence>
<keyword evidence="4" id="KW-1185">Reference proteome</keyword>
<keyword evidence="2" id="KW-0812">Transmembrane</keyword>
<dbReference type="PANTHER" id="PTHR35040">
    <property type="match status" value="1"/>
</dbReference>
<feature type="compositionally biased region" description="Low complexity" evidence="1">
    <location>
        <begin position="10"/>
        <end position="23"/>
    </location>
</feature>